<dbReference type="Gene3D" id="2.60.40.10">
    <property type="entry name" value="Immunoglobulins"/>
    <property type="match status" value="9"/>
</dbReference>
<dbReference type="InterPro" id="IPR013783">
    <property type="entry name" value="Ig-like_fold"/>
</dbReference>
<dbReference type="SUPFAM" id="SSF63825">
    <property type="entry name" value="YWTD domain"/>
    <property type="match status" value="1"/>
</dbReference>
<evidence type="ECO:0000256" key="3">
    <source>
        <dbReference type="ARBA" id="ARBA00022525"/>
    </source>
</evidence>
<dbReference type="InterPro" id="IPR022409">
    <property type="entry name" value="PKD/Chitinase_dom"/>
</dbReference>
<reference evidence="10" key="2">
    <citation type="submission" date="2020-09" db="EMBL/GenBank/DDBJ databases">
        <authorList>
            <person name="Sun Q."/>
            <person name="Zhou Y."/>
        </authorList>
    </citation>
    <scope>NUCLEOTIDE SEQUENCE</scope>
    <source>
        <strain evidence="10">CGMCC 1.15958</strain>
    </source>
</reference>
<dbReference type="EMBL" id="BMKK01000012">
    <property type="protein sequence ID" value="GGD76034.1"/>
    <property type="molecule type" value="Genomic_DNA"/>
</dbReference>
<keyword evidence="8" id="KW-0472">Membrane</keyword>
<dbReference type="SMART" id="SM00089">
    <property type="entry name" value="PKD"/>
    <property type="match status" value="6"/>
</dbReference>
<evidence type="ECO:0000256" key="4">
    <source>
        <dbReference type="ARBA" id="ARBA00022692"/>
    </source>
</evidence>
<accession>A0A916Z4H8</accession>
<feature type="domain" description="PKD" evidence="9">
    <location>
        <begin position="1308"/>
        <end position="1358"/>
    </location>
</feature>
<evidence type="ECO:0000313" key="10">
    <source>
        <dbReference type="EMBL" id="GGD76034.1"/>
    </source>
</evidence>
<dbReference type="InterPro" id="IPR035986">
    <property type="entry name" value="PKD_dom_sf"/>
</dbReference>
<evidence type="ECO:0000256" key="5">
    <source>
        <dbReference type="ARBA" id="ARBA00022729"/>
    </source>
</evidence>
<evidence type="ECO:0000256" key="1">
    <source>
        <dbReference type="ARBA" id="ARBA00004141"/>
    </source>
</evidence>
<dbReference type="GO" id="GO:0006816">
    <property type="term" value="P:calcium ion transport"/>
    <property type="evidence" value="ECO:0007669"/>
    <property type="project" value="TreeGrafter"/>
</dbReference>
<sequence length="1375" mass="142619">MKQAPLYEKYKSKLLYLIVGCCILLVPETFAQISGTVFKDFNNDGNQTPPYELGMRNITVSVYKASTPTVVKQTDINGNYSFTAQEVPAGSMVRIEFTGLGAHSDGKRAGYSNTNVQFLTVPTGGASNVNLGILTINDYCQPDGTLIYTPCYVSGNALGGGSAGDDDALVSLPYYATGVGGTTGPMPVHIAKASEVGSLWGMDYQARGKTVLTSAITRRHVGLGPLGTGGIYKFDAVTNALGQLIDVKTLGIDTGPDPHTDLPADKLLTSQDAASVAAAGKVGIGGIALSGDEKTLYMVNLYDRKLYSFFVGVPAKTPSITSVKSYSIPNPCPNGDYRPWGVKEYQGNFYLGVVCTNETSQDSTTLSGTIYKFNPKTGEFSVLYQFPLTYKRGQADATEACQNIRYWRPWSNTFPVACSSFFDAEYGKFVGSAINPQPIISDVEFDTDGSMIIGLMDRFGLITGFKAMAPVDDGKLYDGFVSGDILRVYNNNGVYEMENNGQAGPLTGSGVNNDEGFGGGEFYGRDYWKFFDKPAHSEITNGGLMLMPGTGEVLASAMDPVDEVFHAGGFHIYDNKDGSLLRSFAVYAGKKGTLGKSGGVGDMKAACGVSFIELGNRIWIDSNKNGVQDPDEKGVGGVEITLHDMEKGGVQVGSTVTSSNGEYSFNNSNVTDTVKYEHKYQIRVNMAQNGVKTKELIDVAPGGNTLPPDEEETPERMRDSDAKWVQEIPNAPVNKARLSNAADLAGYAIIDFQTGATTLSNHSLDIGLTGCTPPTGVVASSNSPVVEGTVINFTASSTGGTAYSWTGPNGFNSTTQNPSIASATLAASGTYSVTILSSGTCTATATTAVIVTPTCTPPTLITASSNSPVNQGSTINFTASSTGGTKYNWTGPNGFSSTTQNPSIASAALTTSGTYTVTILSSGTCTATATTAIVVTPTCTPPTLVTASSNSPVVEGNPINFTVTSTGGTAYAWTGPNGFTSTIQNPSISSATLAASGTYNLIILSSGTCLVTVTTAVIVTPTCTPPTLVTASSNSPVNQGSAINFTASSTGGTKYNWTGPNGFTSTAQNPSIASATLAANGTYTLTVLSSGTCTATATTTVNVIVPNICTPPALVTASSNSPVNQGSTINFTASSTGGTVYNWTGPNGFTSTLQNPSITSASSSNEGIYTLSVISSGTCSATATTNIIISVGLCTPPTLVTASSNSPVNQGSAINFTASSTGGTKYTWSGPNGFSSTLQNPTINSAPLAASGTYTLIVLSTGTCTATATTQVLVTPTCTPPTLVTASSNINIEDGGTINLKLTVVGATSFSWSGPNGFTSNLQNPSISPATYIRTGTYTVTAKSSNNCTTTASVFVMVLPPCSLACVPIKVRKIK</sequence>
<name>A0A916Z4H8_9BACT</name>
<keyword evidence="6" id="KW-0677">Repeat</keyword>
<dbReference type="SUPFAM" id="SSF49299">
    <property type="entry name" value="PKD domain"/>
    <property type="match status" value="4"/>
</dbReference>
<gene>
    <name evidence="10" type="ORF">GCM10011514_44970</name>
</gene>
<organism evidence="10 11">
    <name type="scientific">Emticicia aquatilis</name>
    <dbReference type="NCBI Taxonomy" id="1537369"/>
    <lineage>
        <taxon>Bacteria</taxon>
        <taxon>Pseudomonadati</taxon>
        <taxon>Bacteroidota</taxon>
        <taxon>Cytophagia</taxon>
        <taxon>Cytophagales</taxon>
        <taxon>Leadbetterellaceae</taxon>
        <taxon>Emticicia</taxon>
    </lineage>
</organism>
<keyword evidence="4" id="KW-0812">Transmembrane</keyword>
<dbReference type="GO" id="GO:0005261">
    <property type="term" value="F:monoatomic cation channel activity"/>
    <property type="evidence" value="ECO:0007669"/>
    <property type="project" value="TreeGrafter"/>
</dbReference>
<dbReference type="RefSeq" id="WP_188769681.1">
    <property type="nucleotide sequence ID" value="NZ_BMKK01000012.1"/>
</dbReference>
<dbReference type="GO" id="GO:0005886">
    <property type="term" value="C:plasma membrane"/>
    <property type="evidence" value="ECO:0007669"/>
    <property type="project" value="TreeGrafter"/>
</dbReference>
<reference evidence="10" key="1">
    <citation type="journal article" date="2014" name="Int. J. Syst. Evol. Microbiol.">
        <title>Complete genome sequence of Corynebacterium casei LMG S-19264T (=DSM 44701T), isolated from a smear-ripened cheese.</title>
        <authorList>
            <consortium name="US DOE Joint Genome Institute (JGI-PGF)"/>
            <person name="Walter F."/>
            <person name="Albersmeier A."/>
            <person name="Kalinowski J."/>
            <person name="Ruckert C."/>
        </authorList>
    </citation>
    <scope>NUCLEOTIDE SEQUENCE</scope>
    <source>
        <strain evidence="10">CGMCC 1.15958</strain>
    </source>
</reference>
<feature type="domain" description="PKD" evidence="9">
    <location>
        <begin position="773"/>
        <end position="852"/>
    </location>
</feature>
<dbReference type="PROSITE" id="PS50093">
    <property type="entry name" value="PKD"/>
    <property type="match status" value="2"/>
</dbReference>
<keyword evidence="3" id="KW-0964">Secreted</keyword>
<protein>
    <recommendedName>
        <fullName evidence="9">PKD domain-containing protein</fullName>
    </recommendedName>
</protein>
<dbReference type="GO" id="GO:0005576">
    <property type="term" value="C:extracellular region"/>
    <property type="evidence" value="ECO:0007669"/>
    <property type="project" value="UniProtKB-SubCell"/>
</dbReference>
<dbReference type="PANTHER" id="PTHR46730:SF4">
    <property type="entry name" value="POLYCYSTIC KIDNEY DISEASE PROTEIN 1-LIKE 1"/>
    <property type="match status" value="1"/>
</dbReference>
<dbReference type="SMART" id="SM00409">
    <property type="entry name" value="IG"/>
    <property type="match status" value="7"/>
</dbReference>
<evidence type="ECO:0000256" key="8">
    <source>
        <dbReference type="ARBA" id="ARBA00023136"/>
    </source>
</evidence>
<dbReference type="InterPro" id="IPR000601">
    <property type="entry name" value="PKD_dom"/>
</dbReference>
<dbReference type="InterPro" id="IPR033764">
    <property type="entry name" value="Sdr_B"/>
</dbReference>
<dbReference type="Pfam" id="PF17210">
    <property type="entry name" value="SdrD_B"/>
    <property type="match status" value="1"/>
</dbReference>
<comment type="caution">
    <text evidence="10">The sequence shown here is derived from an EMBL/GenBank/DDBJ whole genome shotgun (WGS) entry which is preliminary data.</text>
</comment>
<keyword evidence="7" id="KW-1133">Transmembrane helix</keyword>
<evidence type="ECO:0000256" key="2">
    <source>
        <dbReference type="ARBA" id="ARBA00004613"/>
    </source>
</evidence>
<keyword evidence="5" id="KW-0732">Signal</keyword>
<dbReference type="InterPro" id="IPR003599">
    <property type="entry name" value="Ig_sub"/>
</dbReference>
<evidence type="ECO:0000256" key="6">
    <source>
        <dbReference type="ARBA" id="ARBA00022737"/>
    </source>
</evidence>
<evidence type="ECO:0000256" key="7">
    <source>
        <dbReference type="ARBA" id="ARBA00022989"/>
    </source>
</evidence>
<dbReference type="SUPFAM" id="SSF117074">
    <property type="entry name" value="Hypothetical protein PA1324"/>
    <property type="match status" value="2"/>
</dbReference>
<evidence type="ECO:0000259" key="9">
    <source>
        <dbReference type="PROSITE" id="PS50093"/>
    </source>
</evidence>
<dbReference type="PANTHER" id="PTHR46730">
    <property type="entry name" value="POLYCYSTIN-1"/>
    <property type="match status" value="1"/>
</dbReference>
<evidence type="ECO:0000313" key="11">
    <source>
        <dbReference type="Proteomes" id="UP000609064"/>
    </source>
</evidence>
<proteinExistence type="predicted"/>
<comment type="subcellular location">
    <subcellularLocation>
        <location evidence="1">Membrane</location>
        <topology evidence="1">Multi-pass membrane protein</topology>
    </subcellularLocation>
    <subcellularLocation>
        <location evidence="2">Secreted</location>
    </subcellularLocation>
</comment>
<keyword evidence="11" id="KW-1185">Reference proteome</keyword>
<dbReference type="Proteomes" id="UP000609064">
    <property type="component" value="Unassembled WGS sequence"/>
</dbReference>